<dbReference type="RefSeq" id="WP_143745562.1">
    <property type="nucleotide sequence ID" value="NZ_FTOI01000015.1"/>
</dbReference>
<evidence type="ECO:0000313" key="2">
    <source>
        <dbReference type="Proteomes" id="UP000185839"/>
    </source>
</evidence>
<evidence type="ECO:0000313" key="1">
    <source>
        <dbReference type="EMBL" id="SIS98146.1"/>
    </source>
</evidence>
<dbReference type="STRING" id="713588.SAMN05421789_1155"/>
<dbReference type="AlphaFoldDB" id="A0A1N7NII1"/>
<proteinExistence type="predicted"/>
<accession>A0A1N7NII1</accession>
<dbReference type="OrthoDB" id="1274006at2"/>
<dbReference type="Proteomes" id="UP000185839">
    <property type="component" value="Unassembled WGS sequence"/>
</dbReference>
<protein>
    <submittedName>
        <fullName evidence="1">Uncharacterized protein</fullName>
    </submittedName>
</protein>
<reference evidence="2" key="1">
    <citation type="submission" date="2017-01" db="EMBL/GenBank/DDBJ databases">
        <authorList>
            <person name="Varghese N."/>
            <person name="Submissions S."/>
        </authorList>
    </citation>
    <scope>NUCLEOTIDE SEQUENCE [LARGE SCALE GENOMIC DNA]</scope>
    <source>
        <strain evidence="2">DSM 23145</strain>
    </source>
</reference>
<gene>
    <name evidence="1" type="ORF">SAMN05421789_1155</name>
</gene>
<name>A0A1N7NII1_9FLAO</name>
<organism evidence="1 2">
    <name type="scientific">Kaistella chaponensis</name>
    <dbReference type="NCBI Taxonomy" id="713588"/>
    <lineage>
        <taxon>Bacteria</taxon>
        <taxon>Pseudomonadati</taxon>
        <taxon>Bacteroidota</taxon>
        <taxon>Flavobacteriia</taxon>
        <taxon>Flavobacteriales</taxon>
        <taxon>Weeksellaceae</taxon>
        <taxon>Chryseobacterium group</taxon>
        <taxon>Kaistella</taxon>
    </lineage>
</organism>
<keyword evidence="2" id="KW-1185">Reference proteome</keyword>
<dbReference type="EMBL" id="FTOI01000015">
    <property type="protein sequence ID" value="SIS98146.1"/>
    <property type="molecule type" value="Genomic_DNA"/>
</dbReference>
<sequence>MKKFLQISSVLLVSVLYGQQISDYHYILIPDTFANSKANRYDLDKLLSAQLQAKKFIVINENSPESKNLCEYLKAEISDTGNMLTNKVQIEFKDCYNKSLAILDGKSRSKDIEEGMQDALKNAMMNIPLSNPVKNAAALQKESQIAENQIKAEENKPKQEVSAIHSDKAAFKPNNKAEIYHNGSLSLNKILLSNGEFILADPNSSAPYGIFKPSTKKDTYRVQLSDGTTTLGYLEDGKIVIEKTNSDGSLRTEVFEMK</sequence>